<dbReference type="CDD" id="cd09019">
    <property type="entry name" value="galactose_mutarotase_like"/>
    <property type="match status" value="1"/>
</dbReference>
<dbReference type="EMBL" id="SJFN01000001">
    <property type="protein sequence ID" value="TBW41404.1"/>
    <property type="molecule type" value="Genomic_DNA"/>
</dbReference>
<dbReference type="AlphaFoldDB" id="A0A4Q9VYX5"/>
<keyword evidence="9" id="KW-0732">Signal</keyword>
<keyword evidence="3 5" id="KW-0413">Isomerase</keyword>
<comment type="catalytic activity">
    <reaction evidence="5">
        <text>alpha-D-glucose = beta-D-glucose</text>
        <dbReference type="Rhea" id="RHEA:10264"/>
        <dbReference type="ChEBI" id="CHEBI:15903"/>
        <dbReference type="ChEBI" id="CHEBI:17925"/>
        <dbReference type="EC" id="5.1.3.3"/>
    </reaction>
</comment>
<evidence type="ECO:0000313" key="10">
    <source>
        <dbReference type="EMBL" id="TBW41404.1"/>
    </source>
</evidence>
<dbReference type="Gene3D" id="2.70.98.10">
    <property type="match status" value="1"/>
</dbReference>
<dbReference type="InterPro" id="IPR014718">
    <property type="entry name" value="GH-type_carb-bd"/>
</dbReference>
<dbReference type="PANTHER" id="PTHR10091:SF0">
    <property type="entry name" value="GALACTOSE MUTAROTASE"/>
    <property type="match status" value="1"/>
</dbReference>
<comment type="pathway">
    <text evidence="1 5">Carbohydrate metabolism; hexose metabolism.</text>
</comment>
<evidence type="ECO:0000256" key="1">
    <source>
        <dbReference type="ARBA" id="ARBA00005028"/>
    </source>
</evidence>
<organism evidence="10 11">
    <name type="scientific">Siculibacillus lacustris</name>
    <dbReference type="NCBI Taxonomy" id="1549641"/>
    <lineage>
        <taxon>Bacteria</taxon>
        <taxon>Pseudomonadati</taxon>
        <taxon>Pseudomonadota</taxon>
        <taxon>Alphaproteobacteria</taxon>
        <taxon>Hyphomicrobiales</taxon>
        <taxon>Ancalomicrobiaceae</taxon>
        <taxon>Siculibacillus</taxon>
    </lineage>
</organism>
<keyword evidence="11" id="KW-1185">Reference proteome</keyword>
<dbReference type="Proteomes" id="UP000292781">
    <property type="component" value="Unassembled WGS sequence"/>
</dbReference>
<feature type="active site" description="Proton donor" evidence="6">
    <location>
        <position position="214"/>
    </location>
</feature>
<dbReference type="EC" id="5.1.3.3" evidence="5"/>
<evidence type="ECO:0000256" key="3">
    <source>
        <dbReference type="ARBA" id="ARBA00023235"/>
    </source>
</evidence>
<evidence type="ECO:0000256" key="4">
    <source>
        <dbReference type="ARBA" id="ARBA00023277"/>
    </source>
</evidence>
<dbReference type="Pfam" id="PF01263">
    <property type="entry name" value="Aldose_epim"/>
    <property type="match status" value="1"/>
</dbReference>
<evidence type="ECO:0000256" key="8">
    <source>
        <dbReference type="PIRSR" id="PIRSR005096-3"/>
    </source>
</evidence>
<sequence length="391" mass="42430">MKTLLCTLGCLSLSGLAYAADPQPAAPAYTEIKAADYQATVDGKPVSLWTMTNAHGVVVRITNWGARIEQILVPDRAGRLGDIAQGYPSLETQQNGQGSLGAFVGRYANRIAKGRFTLDGQAYQLAINDLASGANPRENTLHGGKKGSRFVVFDARQLSPASVEMSYVFKDGEESFPGTLPVRVVYTLKDDDSLSIEWAAVANDKKTVANFTQHTFFNLSGDLGSSIYDHQVTLNAEKTLEIDATLVPSGKILPVAGTPLDFRTPKPIGRDIEADFPALKAAGGFDHHFVIAKKTEGLELAARVSEPVSGRILEVWTTEPGVQFYSGNFLEGKVPRDVGKGGVVYKFRSGFCLEPSHFPDSVNHPDFPSTVLNPGQWYTGQIVYRFLTDKK</sequence>
<dbReference type="SUPFAM" id="SSF74650">
    <property type="entry name" value="Galactose mutarotase-like"/>
    <property type="match status" value="1"/>
</dbReference>
<evidence type="ECO:0000256" key="9">
    <source>
        <dbReference type="SAM" id="SignalP"/>
    </source>
</evidence>
<feature type="signal peptide" evidence="9">
    <location>
        <begin position="1"/>
        <end position="19"/>
    </location>
</feature>
<feature type="active site" description="Proton acceptor" evidence="6">
    <location>
        <position position="354"/>
    </location>
</feature>
<comment type="similarity">
    <text evidence="2 5">Belongs to the aldose epimerase family.</text>
</comment>
<gene>
    <name evidence="10" type="ORF">EYW49_01370</name>
</gene>
<dbReference type="InterPro" id="IPR047215">
    <property type="entry name" value="Galactose_mutarotase-like"/>
</dbReference>
<dbReference type="InterPro" id="IPR008183">
    <property type="entry name" value="Aldose_1/G6P_1-epimerase"/>
</dbReference>
<dbReference type="InterPro" id="IPR015443">
    <property type="entry name" value="Aldose_1-epimerase"/>
</dbReference>
<protein>
    <recommendedName>
        <fullName evidence="5">Aldose 1-epimerase</fullName>
        <ecNumber evidence="5">5.1.3.3</ecNumber>
    </recommendedName>
</protein>
<evidence type="ECO:0000256" key="5">
    <source>
        <dbReference type="PIRNR" id="PIRNR005096"/>
    </source>
</evidence>
<dbReference type="OrthoDB" id="9779408at2"/>
<name>A0A4Q9VYX5_9HYPH</name>
<feature type="chain" id="PRO_5020522708" description="Aldose 1-epimerase" evidence="9">
    <location>
        <begin position="20"/>
        <end position="391"/>
    </location>
</feature>
<accession>A0A4Q9VYX5</accession>
<dbReference type="GO" id="GO:0030246">
    <property type="term" value="F:carbohydrate binding"/>
    <property type="evidence" value="ECO:0007669"/>
    <property type="project" value="InterPro"/>
</dbReference>
<dbReference type="UniPathway" id="UPA00242"/>
<comment type="caution">
    <text evidence="10">The sequence shown here is derived from an EMBL/GenBank/DDBJ whole genome shotgun (WGS) entry which is preliminary data.</text>
</comment>
<evidence type="ECO:0000256" key="6">
    <source>
        <dbReference type="PIRSR" id="PIRSR005096-1"/>
    </source>
</evidence>
<dbReference type="GO" id="GO:0004034">
    <property type="term" value="F:aldose 1-epimerase activity"/>
    <property type="evidence" value="ECO:0007669"/>
    <property type="project" value="UniProtKB-EC"/>
</dbReference>
<evidence type="ECO:0000256" key="2">
    <source>
        <dbReference type="ARBA" id="ARBA00006206"/>
    </source>
</evidence>
<evidence type="ECO:0000256" key="7">
    <source>
        <dbReference type="PIRSR" id="PIRSR005096-2"/>
    </source>
</evidence>
<evidence type="ECO:0000313" key="11">
    <source>
        <dbReference type="Proteomes" id="UP000292781"/>
    </source>
</evidence>
<dbReference type="GO" id="GO:0006006">
    <property type="term" value="P:glucose metabolic process"/>
    <property type="evidence" value="ECO:0007669"/>
    <property type="project" value="TreeGrafter"/>
</dbReference>
<dbReference type="PIRSF" id="PIRSF005096">
    <property type="entry name" value="GALM"/>
    <property type="match status" value="1"/>
</dbReference>
<feature type="binding site" evidence="8">
    <location>
        <begin position="109"/>
        <end position="110"/>
    </location>
    <ligand>
        <name>beta-D-galactose</name>
        <dbReference type="ChEBI" id="CHEBI:27667"/>
    </ligand>
</feature>
<dbReference type="PANTHER" id="PTHR10091">
    <property type="entry name" value="ALDOSE-1-EPIMERASE"/>
    <property type="match status" value="1"/>
</dbReference>
<feature type="binding site" evidence="7">
    <location>
        <position position="286"/>
    </location>
    <ligand>
        <name>beta-D-galactose</name>
        <dbReference type="ChEBI" id="CHEBI:27667"/>
    </ligand>
</feature>
<dbReference type="GO" id="GO:0033499">
    <property type="term" value="P:galactose catabolic process via UDP-galactose, Leloir pathway"/>
    <property type="evidence" value="ECO:0007669"/>
    <property type="project" value="TreeGrafter"/>
</dbReference>
<dbReference type="InterPro" id="IPR011013">
    <property type="entry name" value="Gal_mutarotase_sf_dom"/>
</dbReference>
<dbReference type="RefSeq" id="WP_131305146.1">
    <property type="nucleotide sequence ID" value="NZ_SJFN01000001.1"/>
</dbReference>
<dbReference type="NCBIfam" id="NF008277">
    <property type="entry name" value="PRK11055.1"/>
    <property type="match status" value="1"/>
</dbReference>
<reference evidence="10 11" key="1">
    <citation type="submission" date="2019-02" db="EMBL/GenBank/DDBJ databases">
        <title>Siculibacillus lacustris gen. nov., sp. nov., a new rosette-forming bacterium isolated from a freshwater crater lake (Lake St. Ana, Romania).</title>
        <authorList>
            <person name="Felfoldi T."/>
            <person name="Marton Z."/>
            <person name="Szabo A."/>
            <person name="Mentes A."/>
            <person name="Boka K."/>
            <person name="Marialigeti K."/>
            <person name="Mathe I."/>
            <person name="Koncz M."/>
            <person name="Schumann P."/>
            <person name="Toth E."/>
        </authorList>
    </citation>
    <scope>NUCLEOTIDE SEQUENCE [LARGE SCALE GENOMIC DNA]</scope>
    <source>
        <strain evidence="10 11">SA-279</strain>
    </source>
</reference>
<keyword evidence="4 5" id="KW-0119">Carbohydrate metabolism</keyword>
<dbReference type="GO" id="GO:0005737">
    <property type="term" value="C:cytoplasm"/>
    <property type="evidence" value="ECO:0007669"/>
    <property type="project" value="TreeGrafter"/>
</dbReference>
<proteinExistence type="inferred from homology"/>